<keyword evidence="7" id="KW-1185">Reference proteome</keyword>
<evidence type="ECO:0000256" key="2">
    <source>
        <dbReference type="ARBA" id="ARBA00022741"/>
    </source>
</evidence>
<evidence type="ECO:0000313" key="6">
    <source>
        <dbReference type="EMBL" id="AKU90580.1"/>
    </source>
</evidence>
<evidence type="ECO:0000256" key="4">
    <source>
        <dbReference type="PROSITE-ProRule" id="PRU00409"/>
    </source>
</evidence>
<dbReference type="InterPro" id="IPR011761">
    <property type="entry name" value="ATP-grasp"/>
</dbReference>
<dbReference type="InterPro" id="IPR004666">
    <property type="entry name" value="Rp_bS6_RimK/Lys_biosynth_LsyX"/>
</dbReference>
<organism evidence="6 7">
    <name type="scientific">Vulgatibacter incomptus</name>
    <dbReference type="NCBI Taxonomy" id="1391653"/>
    <lineage>
        <taxon>Bacteria</taxon>
        <taxon>Pseudomonadati</taxon>
        <taxon>Myxococcota</taxon>
        <taxon>Myxococcia</taxon>
        <taxon>Myxococcales</taxon>
        <taxon>Cystobacterineae</taxon>
        <taxon>Vulgatibacteraceae</taxon>
        <taxon>Vulgatibacter</taxon>
    </lineage>
</organism>
<dbReference type="PROSITE" id="PS50975">
    <property type="entry name" value="ATP_GRASP"/>
    <property type="match status" value="1"/>
</dbReference>
<dbReference type="NCBIfam" id="TIGR00768">
    <property type="entry name" value="rimK_fam"/>
    <property type="match status" value="1"/>
</dbReference>
<dbReference type="GO" id="GO:0046872">
    <property type="term" value="F:metal ion binding"/>
    <property type="evidence" value="ECO:0007669"/>
    <property type="project" value="UniProtKB-KW"/>
</dbReference>
<dbReference type="PANTHER" id="PTHR21621">
    <property type="entry name" value="RIBOSOMAL PROTEIN S6 MODIFICATION PROTEIN"/>
    <property type="match status" value="1"/>
</dbReference>
<accession>A0A0K1PAN5</accession>
<dbReference type="Proteomes" id="UP000055590">
    <property type="component" value="Chromosome"/>
</dbReference>
<evidence type="ECO:0000256" key="1">
    <source>
        <dbReference type="ARBA" id="ARBA00022723"/>
    </source>
</evidence>
<dbReference type="GO" id="GO:0005524">
    <property type="term" value="F:ATP binding"/>
    <property type="evidence" value="ECO:0007669"/>
    <property type="project" value="UniProtKB-UniRule"/>
</dbReference>
<keyword evidence="2 4" id="KW-0547">Nucleotide-binding</keyword>
<dbReference type="GO" id="GO:0016879">
    <property type="term" value="F:ligase activity, forming carbon-nitrogen bonds"/>
    <property type="evidence" value="ECO:0007669"/>
    <property type="project" value="TreeGrafter"/>
</dbReference>
<dbReference type="PANTHER" id="PTHR21621:SF0">
    <property type="entry name" value="BETA-CITRYLGLUTAMATE SYNTHASE B-RELATED"/>
    <property type="match status" value="1"/>
</dbReference>
<evidence type="ECO:0000259" key="5">
    <source>
        <dbReference type="PROSITE" id="PS50975"/>
    </source>
</evidence>
<dbReference type="GO" id="GO:0005737">
    <property type="term" value="C:cytoplasm"/>
    <property type="evidence" value="ECO:0007669"/>
    <property type="project" value="TreeGrafter"/>
</dbReference>
<dbReference type="AlphaFoldDB" id="A0A0K1PAN5"/>
<evidence type="ECO:0000313" key="7">
    <source>
        <dbReference type="Proteomes" id="UP000055590"/>
    </source>
</evidence>
<dbReference type="SUPFAM" id="SSF56059">
    <property type="entry name" value="Glutathione synthetase ATP-binding domain-like"/>
    <property type="match status" value="1"/>
</dbReference>
<dbReference type="STRING" id="1391653.AKJ08_0967"/>
<keyword evidence="6" id="KW-0808">Transferase</keyword>
<dbReference type="Gene3D" id="3.30.470.20">
    <property type="entry name" value="ATP-grasp fold, B domain"/>
    <property type="match status" value="1"/>
</dbReference>
<protein>
    <submittedName>
        <fullName evidence="6">Ribosomal protein S6 glutaminyl transferase</fullName>
    </submittedName>
</protein>
<dbReference type="Pfam" id="PF08443">
    <property type="entry name" value="RimK"/>
    <property type="match status" value="1"/>
</dbReference>
<dbReference type="GO" id="GO:0016740">
    <property type="term" value="F:transferase activity"/>
    <property type="evidence" value="ECO:0007669"/>
    <property type="project" value="UniProtKB-KW"/>
</dbReference>
<dbReference type="KEGG" id="vin:AKJ08_0967"/>
<feature type="domain" description="ATP-grasp" evidence="5">
    <location>
        <begin position="108"/>
        <end position="288"/>
    </location>
</feature>
<gene>
    <name evidence="6" type="ORF">AKJ08_0967</name>
</gene>
<dbReference type="RefSeq" id="WP_050725013.1">
    <property type="nucleotide sequence ID" value="NZ_CP012332.1"/>
</dbReference>
<keyword evidence="3 4" id="KW-0067">ATP-binding</keyword>
<dbReference type="EMBL" id="CP012332">
    <property type="protein sequence ID" value="AKU90580.1"/>
    <property type="molecule type" value="Genomic_DNA"/>
</dbReference>
<dbReference type="InterPro" id="IPR013651">
    <property type="entry name" value="ATP-grasp_RimK-type"/>
</dbReference>
<name>A0A0K1PAN5_9BACT</name>
<proteinExistence type="predicted"/>
<keyword evidence="1" id="KW-0479">Metal-binding</keyword>
<evidence type="ECO:0000256" key="3">
    <source>
        <dbReference type="ARBA" id="ARBA00022840"/>
    </source>
</evidence>
<reference evidence="6 7" key="1">
    <citation type="submission" date="2015-08" db="EMBL/GenBank/DDBJ databases">
        <authorList>
            <person name="Babu N.S."/>
            <person name="Beckwith C.J."/>
            <person name="Beseler K.G."/>
            <person name="Brison A."/>
            <person name="Carone J.V."/>
            <person name="Caskin T.P."/>
            <person name="Diamond M."/>
            <person name="Durham M.E."/>
            <person name="Foxe J.M."/>
            <person name="Go M."/>
            <person name="Henderson B.A."/>
            <person name="Jones I.B."/>
            <person name="McGettigan J.A."/>
            <person name="Micheletti S.J."/>
            <person name="Nasrallah M.E."/>
            <person name="Ortiz D."/>
            <person name="Piller C.R."/>
            <person name="Privatt S.R."/>
            <person name="Schneider S.L."/>
            <person name="Sharp S."/>
            <person name="Smith T.C."/>
            <person name="Stanton J.D."/>
            <person name="Ullery H.E."/>
            <person name="Wilson R.J."/>
            <person name="Serrano M.G."/>
            <person name="Buck G."/>
            <person name="Lee V."/>
            <person name="Wang Y."/>
            <person name="Carvalho R."/>
            <person name="Voegtly L."/>
            <person name="Shi R."/>
            <person name="Duckworth R."/>
            <person name="Johnson A."/>
            <person name="Loviza R."/>
            <person name="Walstead R."/>
            <person name="Shah Z."/>
            <person name="Kiflezghi M."/>
            <person name="Wade K."/>
            <person name="Ball S.L."/>
            <person name="Bradley K.W."/>
            <person name="Asai D.J."/>
            <person name="Bowman C.A."/>
            <person name="Russell D.A."/>
            <person name="Pope W.H."/>
            <person name="Jacobs-Sera D."/>
            <person name="Hendrix R.W."/>
            <person name="Hatfull G.F."/>
        </authorList>
    </citation>
    <scope>NUCLEOTIDE SEQUENCE [LARGE SCALE GENOMIC DNA]</scope>
    <source>
        <strain evidence="6 7">DSM 27710</strain>
    </source>
</reference>
<sequence length="305" mass="32179">MIRFGVVTAFEHEDASSRSLLEACRRHGTAVPVDPATLSVSVVDGRTAVCAAGEDSWTFDAFLLLRGIGRNGDADVQLEAYRTLERVGALLINGLEPLLSAQDKLRSSRILGEAGVPTPPVAVVQREADLERVLATLGRAVAKPQWGSLGEGVELLDEGPDGMRRAAGLLQEQGAVFLQAWVDHGGSDIRAFVVDGRIEAAMERIAPIGEFRTNVAVGADGRAIELSARLEEVAVRAARALGLEWAGVDLALGPDGPTVIEVNGSPGWEGIERATGRDMAGAIAAHAARRVSQRALRRAAFVEGG</sequence>
<dbReference type="Gene3D" id="3.40.50.20">
    <property type="match status" value="1"/>
</dbReference>